<evidence type="ECO:0000256" key="4">
    <source>
        <dbReference type="ARBA" id="ARBA00020910"/>
    </source>
</evidence>
<evidence type="ECO:0000256" key="2">
    <source>
        <dbReference type="ARBA" id="ARBA00007957"/>
    </source>
</evidence>
<comment type="subcellular location">
    <subcellularLocation>
        <location evidence="1 12">Cytoplasm</location>
    </subcellularLocation>
</comment>
<keyword evidence="9 12" id="KW-0805">Transcription regulation</keyword>
<evidence type="ECO:0000256" key="3">
    <source>
        <dbReference type="ARBA" id="ARBA00011738"/>
    </source>
</evidence>
<dbReference type="Pfam" id="PF01475">
    <property type="entry name" value="FUR"/>
    <property type="match status" value="1"/>
</dbReference>
<keyword evidence="11 12" id="KW-0804">Transcription</keyword>
<dbReference type="PANTHER" id="PTHR33202:SF2">
    <property type="entry name" value="FERRIC UPTAKE REGULATION PROTEIN"/>
    <property type="match status" value="1"/>
</dbReference>
<comment type="similarity">
    <text evidence="2 12">Belongs to the Fur family.</text>
</comment>
<proteinExistence type="inferred from homology"/>
<evidence type="ECO:0000313" key="13">
    <source>
        <dbReference type="EMBL" id="MCW7554898.1"/>
    </source>
</evidence>
<evidence type="ECO:0000256" key="8">
    <source>
        <dbReference type="ARBA" id="ARBA00022833"/>
    </source>
</evidence>
<comment type="subunit">
    <text evidence="3 12">Homodimer.</text>
</comment>
<evidence type="ECO:0000256" key="7">
    <source>
        <dbReference type="ARBA" id="ARBA00022723"/>
    </source>
</evidence>
<dbReference type="InterPro" id="IPR036390">
    <property type="entry name" value="WH_DNA-bd_sf"/>
</dbReference>
<keyword evidence="12" id="KW-0408">Iron</keyword>
<evidence type="ECO:0000256" key="10">
    <source>
        <dbReference type="ARBA" id="ARBA00023125"/>
    </source>
</evidence>
<dbReference type="PANTHER" id="PTHR33202">
    <property type="entry name" value="ZINC UPTAKE REGULATION PROTEIN"/>
    <property type="match status" value="1"/>
</dbReference>
<evidence type="ECO:0000313" key="14">
    <source>
        <dbReference type="Proteomes" id="UP001209854"/>
    </source>
</evidence>
<protein>
    <recommendedName>
        <fullName evidence="4 12">Ferric uptake regulation protein</fullName>
    </recommendedName>
</protein>
<dbReference type="Proteomes" id="UP001209854">
    <property type="component" value="Unassembled WGS sequence"/>
</dbReference>
<dbReference type="Gene3D" id="1.10.10.10">
    <property type="entry name" value="Winged helix-like DNA-binding domain superfamily/Winged helix DNA-binding domain"/>
    <property type="match status" value="1"/>
</dbReference>
<evidence type="ECO:0000256" key="6">
    <source>
        <dbReference type="ARBA" id="ARBA00022491"/>
    </source>
</evidence>
<dbReference type="InterPro" id="IPR043135">
    <property type="entry name" value="Fur_C"/>
</dbReference>
<dbReference type="InterPro" id="IPR036388">
    <property type="entry name" value="WH-like_DNA-bd_sf"/>
</dbReference>
<sequence>MSSQTLKKAGLKVTLPRLKVLEAMESLVGTHVSAEDVYKLLLETKTDIGLATIYRILNQFEEVGLLTRHHFDGAVARFELKSSSHHDHMICADSGEIIEFIDPVIEARQKEIAREKGYELLGHSLILRVKSAEKSA</sequence>
<keyword evidence="8 12" id="KW-0862">Zinc</keyword>
<reference evidence="13 14" key="1">
    <citation type="submission" date="2022-10" db="EMBL/GenBank/DDBJ databases">
        <title>High-quality genome sequences of two octocoral-associated bacteria, Endozoicomonas euniceicola EF212 and Endozoicomonas gorgoniicola PS125.</title>
        <authorList>
            <person name="Chiou Y.-J."/>
            <person name="Chen Y.-H."/>
        </authorList>
    </citation>
    <scope>NUCLEOTIDE SEQUENCE [LARGE SCALE GENOMIC DNA]</scope>
    <source>
        <strain evidence="13 14">PS125</strain>
    </source>
</reference>
<keyword evidence="10 12" id="KW-0238">DNA-binding</keyword>
<name>A0ABT3MZW5_9GAMM</name>
<dbReference type="InterPro" id="IPR002481">
    <property type="entry name" value="FUR"/>
</dbReference>
<evidence type="ECO:0000256" key="5">
    <source>
        <dbReference type="ARBA" id="ARBA00022490"/>
    </source>
</evidence>
<accession>A0ABT3MZW5</accession>
<evidence type="ECO:0000256" key="11">
    <source>
        <dbReference type="ARBA" id="ARBA00023163"/>
    </source>
</evidence>
<dbReference type="EMBL" id="JAPFCC010000001">
    <property type="protein sequence ID" value="MCW7554898.1"/>
    <property type="molecule type" value="Genomic_DNA"/>
</dbReference>
<dbReference type="NCBIfam" id="NF006999">
    <property type="entry name" value="PRK09462.1"/>
    <property type="match status" value="1"/>
</dbReference>
<keyword evidence="5 12" id="KW-0963">Cytoplasm</keyword>
<keyword evidence="6 12" id="KW-0678">Repressor</keyword>
<dbReference type="SUPFAM" id="SSF46785">
    <property type="entry name" value="Winged helix' DNA-binding domain"/>
    <property type="match status" value="1"/>
</dbReference>
<organism evidence="13 14">
    <name type="scientific">Endozoicomonas gorgoniicola</name>
    <dbReference type="NCBI Taxonomy" id="1234144"/>
    <lineage>
        <taxon>Bacteria</taxon>
        <taxon>Pseudomonadati</taxon>
        <taxon>Pseudomonadota</taxon>
        <taxon>Gammaproteobacteria</taxon>
        <taxon>Oceanospirillales</taxon>
        <taxon>Endozoicomonadaceae</taxon>
        <taxon>Endozoicomonas</taxon>
    </lineage>
</organism>
<dbReference type="Gene3D" id="3.30.1490.190">
    <property type="match status" value="1"/>
</dbReference>
<dbReference type="CDD" id="cd07153">
    <property type="entry name" value="Fur_like"/>
    <property type="match status" value="1"/>
</dbReference>
<keyword evidence="14" id="KW-1185">Reference proteome</keyword>
<keyword evidence="7 12" id="KW-0479">Metal-binding</keyword>
<gene>
    <name evidence="12 13" type="primary">fur</name>
    <name evidence="13" type="ORF">NX722_20205</name>
</gene>
<dbReference type="RefSeq" id="WP_262564658.1">
    <property type="nucleotide sequence ID" value="NZ_JAPFCC010000001.1"/>
</dbReference>
<evidence type="ECO:0000256" key="9">
    <source>
        <dbReference type="ARBA" id="ARBA00023015"/>
    </source>
</evidence>
<comment type="caution">
    <text evidence="13">The sequence shown here is derived from an EMBL/GenBank/DDBJ whole genome shotgun (WGS) entry which is preliminary data.</text>
</comment>
<evidence type="ECO:0000256" key="1">
    <source>
        <dbReference type="ARBA" id="ARBA00004496"/>
    </source>
</evidence>
<evidence type="ECO:0000256" key="12">
    <source>
        <dbReference type="RuleBase" id="RU364037"/>
    </source>
</evidence>